<comment type="similarity">
    <text evidence="2">Belongs to the DNA photolyase class-1 family.</text>
</comment>
<dbReference type="Gene3D" id="1.10.579.10">
    <property type="entry name" value="DNA Cyclobutane Dipyrimidine Photolyase, subunit A, domain 3"/>
    <property type="match status" value="1"/>
</dbReference>
<dbReference type="PANTHER" id="PTHR11455:SF22">
    <property type="entry name" value="CRYPTOCHROME DASH"/>
    <property type="match status" value="1"/>
</dbReference>
<sequence length="195" mass="22388">MNSKALVWHNPLTKPTEWTRWATGQTGFPLVDAALCELMKTGYCSNRVRQNAASFLTKDLELDWRAGAEWFQFLLEDFCVGANWGNWTYFSGVGSDPKQRHFRTVSQAKRYDVQGLYVSKWLPALVERENHSVDGNTATPLIVEARLRPWDFLGDDTSGQIWPPPLVDPRSQYTWQDLNQLDEKGTLFAEDDDDK</sequence>
<name>A0A7S1URL2_9STRA</name>
<keyword evidence="3" id="KW-0285">Flavoprotein</keyword>
<comment type="cofactor">
    <cofactor evidence="1">
        <name>FAD</name>
        <dbReference type="ChEBI" id="CHEBI:57692"/>
    </cofactor>
</comment>
<protein>
    <recommendedName>
        <fullName evidence="5">Cryptochrome/DNA photolyase FAD-binding domain-containing protein</fullName>
    </recommendedName>
</protein>
<gene>
    <name evidence="6" type="ORF">GOCE00092_LOCUS2989</name>
</gene>
<dbReference type="EMBL" id="HBGK01005652">
    <property type="protein sequence ID" value="CAD9274081.1"/>
    <property type="molecule type" value="Transcribed_RNA"/>
</dbReference>
<dbReference type="AlphaFoldDB" id="A0A7S1URL2"/>
<evidence type="ECO:0000256" key="3">
    <source>
        <dbReference type="ARBA" id="ARBA00022630"/>
    </source>
</evidence>
<dbReference type="PRINTS" id="PR00147">
    <property type="entry name" value="DNAPHOTLYASE"/>
</dbReference>
<dbReference type="InterPro" id="IPR036134">
    <property type="entry name" value="Crypto/Photolyase_FAD-like_sf"/>
</dbReference>
<proteinExistence type="inferred from homology"/>
<organism evidence="6">
    <name type="scientific">Grammatophora oceanica</name>
    <dbReference type="NCBI Taxonomy" id="210454"/>
    <lineage>
        <taxon>Eukaryota</taxon>
        <taxon>Sar</taxon>
        <taxon>Stramenopiles</taxon>
        <taxon>Ochrophyta</taxon>
        <taxon>Bacillariophyta</taxon>
        <taxon>Fragilariophyceae</taxon>
        <taxon>Fragilariophycidae</taxon>
        <taxon>Rhabdonematales</taxon>
        <taxon>Grammatophoraceae</taxon>
        <taxon>Grammatophora</taxon>
    </lineage>
</organism>
<evidence type="ECO:0000313" key="6">
    <source>
        <dbReference type="EMBL" id="CAD9274081.1"/>
    </source>
</evidence>
<dbReference type="GO" id="GO:0003904">
    <property type="term" value="F:deoxyribodipyrimidine photo-lyase activity"/>
    <property type="evidence" value="ECO:0007669"/>
    <property type="project" value="TreeGrafter"/>
</dbReference>
<dbReference type="PANTHER" id="PTHR11455">
    <property type="entry name" value="CRYPTOCHROME"/>
    <property type="match status" value="1"/>
</dbReference>
<dbReference type="GO" id="GO:0003677">
    <property type="term" value="F:DNA binding"/>
    <property type="evidence" value="ECO:0007669"/>
    <property type="project" value="TreeGrafter"/>
</dbReference>
<reference evidence="6" key="1">
    <citation type="submission" date="2021-01" db="EMBL/GenBank/DDBJ databases">
        <authorList>
            <person name="Corre E."/>
            <person name="Pelletier E."/>
            <person name="Niang G."/>
            <person name="Scheremetjew M."/>
            <person name="Finn R."/>
            <person name="Kale V."/>
            <person name="Holt S."/>
            <person name="Cochrane G."/>
            <person name="Meng A."/>
            <person name="Brown T."/>
            <person name="Cohen L."/>
        </authorList>
    </citation>
    <scope>NUCLEOTIDE SEQUENCE</scope>
    <source>
        <strain evidence="6">CCMP 410</strain>
    </source>
</reference>
<keyword evidence="4" id="KW-0274">FAD</keyword>
<evidence type="ECO:0000256" key="4">
    <source>
        <dbReference type="ARBA" id="ARBA00022827"/>
    </source>
</evidence>
<evidence type="ECO:0000259" key="5">
    <source>
        <dbReference type="Pfam" id="PF03441"/>
    </source>
</evidence>
<dbReference type="Pfam" id="PF03441">
    <property type="entry name" value="FAD_binding_7"/>
    <property type="match status" value="1"/>
</dbReference>
<dbReference type="GO" id="GO:0000719">
    <property type="term" value="P:photoreactive repair"/>
    <property type="evidence" value="ECO:0007669"/>
    <property type="project" value="TreeGrafter"/>
</dbReference>
<evidence type="ECO:0000256" key="2">
    <source>
        <dbReference type="ARBA" id="ARBA00005862"/>
    </source>
</evidence>
<dbReference type="SUPFAM" id="SSF48173">
    <property type="entry name" value="Cryptochrome/photolyase FAD-binding domain"/>
    <property type="match status" value="1"/>
</dbReference>
<feature type="domain" description="Cryptochrome/DNA photolyase FAD-binding" evidence="5">
    <location>
        <begin position="6"/>
        <end position="170"/>
    </location>
</feature>
<accession>A0A7S1URL2</accession>
<dbReference type="InterPro" id="IPR005101">
    <property type="entry name" value="Cryptochr/Photolyase_FAD-bd"/>
</dbReference>
<evidence type="ECO:0000256" key="1">
    <source>
        <dbReference type="ARBA" id="ARBA00001974"/>
    </source>
</evidence>
<dbReference type="InterPro" id="IPR002081">
    <property type="entry name" value="Cryptochrome/DNA_photolyase_1"/>
</dbReference>
<dbReference type="GO" id="GO:0071949">
    <property type="term" value="F:FAD binding"/>
    <property type="evidence" value="ECO:0007669"/>
    <property type="project" value="TreeGrafter"/>
</dbReference>